<dbReference type="InterPro" id="IPR033199">
    <property type="entry name" value="DDAH-like"/>
</dbReference>
<dbReference type="GO" id="GO:0016403">
    <property type="term" value="F:dimethylargininase activity"/>
    <property type="evidence" value="ECO:0007669"/>
    <property type="project" value="TreeGrafter"/>
</dbReference>
<sequence length="253" mass="27210">MHFTQAIARLPADTCGAGQTTAQLGAPDVAESSRQFLAYVHALLQLGLKVTVLPAAPAFPDAHFVEDTAVVIPELAVITHPGAPSRQGEVDSIAPVLAGFRPLVQMSNRGHLDGGDVLLVDRQFFIGLTSRTDEAGIGEFAAAVEPHGYRVTAIEVSAGLHLKSIVNYVGRNTLLLTEAYRQHPAFAAFNIVVIPEEESYAGNTLWINDTLLTPQGYPYTLAQLEKLGMPMVLLDTSEFKKMDGGLTCLSLRF</sequence>
<reference evidence="4 5" key="1">
    <citation type="submission" date="2016-11" db="EMBL/GenBank/DDBJ databases">
        <title>Rahnella oryzae sp. nov., isolated from rice root.</title>
        <authorList>
            <person name="Zhang X.-X."/>
            <person name="Zhang J."/>
        </authorList>
    </citation>
    <scope>NUCLEOTIDE SEQUENCE [LARGE SCALE GENOMIC DNA]</scope>
    <source>
        <strain evidence="4 5">J11-6</strain>
    </source>
</reference>
<dbReference type="AlphaFoldDB" id="A0A1S8CN30"/>
<evidence type="ECO:0000256" key="2">
    <source>
        <dbReference type="ARBA" id="ARBA00022801"/>
    </source>
</evidence>
<dbReference type="OrthoDB" id="9790596at2"/>
<dbReference type="GO" id="GO:0006525">
    <property type="term" value="P:arginine metabolic process"/>
    <property type="evidence" value="ECO:0007669"/>
    <property type="project" value="TreeGrafter"/>
</dbReference>
<dbReference type="SUPFAM" id="SSF55909">
    <property type="entry name" value="Pentein"/>
    <property type="match status" value="1"/>
</dbReference>
<dbReference type="GO" id="GO:0000052">
    <property type="term" value="P:citrulline metabolic process"/>
    <property type="evidence" value="ECO:0007669"/>
    <property type="project" value="TreeGrafter"/>
</dbReference>
<comment type="caution">
    <text evidence="4">The sequence shown here is derived from an EMBL/GenBank/DDBJ whole genome shotgun (WGS) entry which is preliminary data.</text>
</comment>
<dbReference type="Proteomes" id="UP000216021">
    <property type="component" value="Unassembled WGS sequence"/>
</dbReference>
<dbReference type="STRING" id="2034155.BMI79_05735"/>
<evidence type="ECO:0000313" key="4">
    <source>
        <dbReference type="EMBL" id="OMQ25801.1"/>
    </source>
</evidence>
<dbReference type="Gene3D" id="3.75.10.10">
    <property type="entry name" value="L-arginine/glycine Amidinotransferase, Chain A"/>
    <property type="match status" value="1"/>
</dbReference>
<accession>A0A1S8CN30</accession>
<feature type="active site" description="Proton donor" evidence="3">
    <location>
        <position position="161"/>
    </location>
</feature>
<protein>
    <submittedName>
        <fullName evidence="4">Amidinotransferase</fullName>
    </submittedName>
</protein>
<keyword evidence="4" id="KW-0808">Transferase</keyword>
<dbReference type="PANTHER" id="PTHR12737:SF9">
    <property type="entry name" value="DIMETHYLARGININASE"/>
    <property type="match status" value="1"/>
</dbReference>
<keyword evidence="2" id="KW-0378">Hydrolase</keyword>
<dbReference type="GO" id="GO:0045429">
    <property type="term" value="P:positive regulation of nitric oxide biosynthetic process"/>
    <property type="evidence" value="ECO:0007669"/>
    <property type="project" value="TreeGrafter"/>
</dbReference>
<dbReference type="GO" id="GO:0016740">
    <property type="term" value="F:transferase activity"/>
    <property type="evidence" value="ECO:0007669"/>
    <property type="project" value="UniProtKB-KW"/>
</dbReference>
<organism evidence="4 5">
    <name type="scientific">Serratia oryzae</name>
    <dbReference type="NCBI Taxonomy" id="2034155"/>
    <lineage>
        <taxon>Bacteria</taxon>
        <taxon>Pseudomonadati</taxon>
        <taxon>Pseudomonadota</taxon>
        <taxon>Gammaproteobacteria</taxon>
        <taxon>Enterobacterales</taxon>
        <taxon>Yersiniaceae</taxon>
        <taxon>Serratia</taxon>
    </lineage>
</organism>
<proteinExistence type="inferred from homology"/>
<feature type="active site" description="Nucleophile" evidence="3">
    <location>
        <position position="248"/>
    </location>
</feature>
<dbReference type="PANTHER" id="PTHR12737">
    <property type="entry name" value="DIMETHYLARGININE DIMETHYLAMINOHYDROLASE"/>
    <property type="match status" value="1"/>
</dbReference>
<comment type="similarity">
    <text evidence="1">Belongs to the DDAH family.</text>
</comment>
<gene>
    <name evidence="4" type="ORF">BMI79_05735</name>
</gene>
<keyword evidence="5" id="KW-1185">Reference proteome</keyword>
<evidence type="ECO:0000313" key="5">
    <source>
        <dbReference type="Proteomes" id="UP000216021"/>
    </source>
</evidence>
<dbReference type="GO" id="GO:0016597">
    <property type="term" value="F:amino acid binding"/>
    <property type="evidence" value="ECO:0007669"/>
    <property type="project" value="TreeGrafter"/>
</dbReference>
<dbReference type="RefSeq" id="WP_076941197.1">
    <property type="nucleotide sequence ID" value="NZ_MOXD01000002.1"/>
</dbReference>
<evidence type="ECO:0000256" key="1">
    <source>
        <dbReference type="ARBA" id="ARBA00008532"/>
    </source>
</evidence>
<name>A0A1S8CN30_9GAMM</name>
<dbReference type="EMBL" id="MOXD01000002">
    <property type="protein sequence ID" value="OMQ25801.1"/>
    <property type="molecule type" value="Genomic_DNA"/>
</dbReference>
<evidence type="ECO:0000256" key="3">
    <source>
        <dbReference type="PIRSR" id="PIRSR633199-1"/>
    </source>
</evidence>